<keyword evidence="1" id="KW-1133">Transmembrane helix</keyword>
<organism evidence="2 3">
    <name type="scientific">Smittium mucronatum</name>
    <dbReference type="NCBI Taxonomy" id="133383"/>
    <lineage>
        <taxon>Eukaryota</taxon>
        <taxon>Fungi</taxon>
        <taxon>Fungi incertae sedis</taxon>
        <taxon>Zoopagomycota</taxon>
        <taxon>Kickxellomycotina</taxon>
        <taxon>Harpellomycetes</taxon>
        <taxon>Harpellales</taxon>
        <taxon>Legeriomycetaceae</taxon>
        <taxon>Smittium</taxon>
    </lineage>
</organism>
<dbReference type="EMBL" id="LSSL01000232">
    <property type="protein sequence ID" value="OLY85105.1"/>
    <property type="molecule type" value="Genomic_DNA"/>
</dbReference>
<keyword evidence="3" id="KW-1185">Reference proteome</keyword>
<accession>A0A1R0H7F6</accession>
<proteinExistence type="predicted"/>
<name>A0A1R0H7F6_9FUNG</name>
<evidence type="ECO:0000313" key="3">
    <source>
        <dbReference type="Proteomes" id="UP000187455"/>
    </source>
</evidence>
<feature type="transmembrane region" description="Helical" evidence="1">
    <location>
        <begin position="33"/>
        <end position="51"/>
    </location>
</feature>
<gene>
    <name evidence="2" type="ORF">AYI68_g706</name>
</gene>
<evidence type="ECO:0000256" key="1">
    <source>
        <dbReference type="SAM" id="Phobius"/>
    </source>
</evidence>
<keyword evidence="1" id="KW-0812">Transmembrane</keyword>
<reference evidence="2 3" key="1">
    <citation type="journal article" date="2016" name="Mol. Biol. Evol.">
        <title>Genome-Wide Survey of Gut Fungi (Harpellales) Reveals the First Horizontally Transferred Ubiquitin Gene from a Mosquito Host.</title>
        <authorList>
            <person name="Wang Y."/>
            <person name="White M.M."/>
            <person name="Kvist S."/>
            <person name="Moncalvo J.M."/>
        </authorList>
    </citation>
    <scope>NUCLEOTIDE SEQUENCE [LARGE SCALE GENOMIC DNA]</scope>
    <source>
        <strain evidence="2 3">ALG-7-W6</strain>
    </source>
</reference>
<protein>
    <submittedName>
        <fullName evidence="2">Uncharacterized protein</fullName>
    </submittedName>
</protein>
<comment type="caution">
    <text evidence="2">The sequence shown here is derived from an EMBL/GenBank/DDBJ whole genome shotgun (WGS) entry which is preliminary data.</text>
</comment>
<evidence type="ECO:0000313" key="2">
    <source>
        <dbReference type="EMBL" id="OLY85105.1"/>
    </source>
</evidence>
<dbReference type="Proteomes" id="UP000187455">
    <property type="component" value="Unassembled WGS sequence"/>
</dbReference>
<keyword evidence="1" id="KW-0472">Membrane</keyword>
<sequence length="76" mass="9338">MMRLNYLFSSKNWPIFLSFVNQNNRPNTILMDITYYVVTVVIKYITVYINNQKTLEKDIFKHLFLYQFLFYILFPP</sequence>
<dbReference type="AlphaFoldDB" id="A0A1R0H7F6"/>